<dbReference type="Gene3D" id="3.10.20.90">
    <property type="entry name" value="Phosphatidylinositol 3-kinase Catalytic Subunit, Chain A, domain 1"/>
    <property type="match status" value="1"/>
</dbReference>
<evidence type="ECO:0000256" key="2">
    <source>
        <dbReference type="ARBA" id="ARBA00022927"/>
    </source>
</evidence>
<dbReference type="Pfam" id="PF10377">
    <property type="entry name" value="ATG11"/>
    <property type="match status" value="1"/>
</dbReference>
<feature type="region of interest" description="Disordered" evidence="6">
    <location>
        <begin position="623"/>
        <end position="642"/>
    </location>
</feature>
<reference evidence="9" key="2">
    <citation type="journal article" date="2023" name="Science">
        <title>Genomic signatures of disease resistance in endangered staghorn corals.</title>
        <authorList>
            <person name="Vollmer S.V."/>
            <person name="Selwyn J.D."/>
            <person name="Despard B.A."/>
            <person name="Roesel C.L."/>
        </authorList>
    </citation>
    <scope>NUCLEOTIDE SEQUENCE</scope>
    <source>
        <strain evidence="9">K2</strain>
    </source>
</reference>
<feature type="domain" description="Autophagy-related protein 11 C-terminal" evidence="8">
    <location>
        <begin position="1122"/>
        <end position="1203"/>
    </location>
</feature>
<protein>
    <submittedName>
        <fullName evidence="9">RB1-inducible coiled-coil protein 1</fullName>
    </submittedName>
</protein>
<comment type="caution">
    <text evidence="9">The sequence shown here is derived from an EMBL/GenBank/DDBJ whole genome shotgun (WGS) entry which is preliminary data.</text>
</comment>
<feature type="region of interest" description="Disordered" evidence="6">
    <location>
        <begin position="690"/>
        <end position="721"/>
    </location>
</feature>
<keyword evidence="4 5" id="KW-0175">Coiled coil</keyword>
<keyword evidence="3" id="KW-0072">Autophagy</keyword>
<proteinExistence type="predicted"/>
<dbReference type="GO" id="GO:0019901">
    <property type="term" value="F:protein kinase binding"/>
    <property type="evidence" value="ECO:0007669"/>
    <property type="project" value="TreeGrafter"/>
</dbReference>
<dbReference type="GO" id="GO:0061709">
    <property type="term" value="P:reticulophagy"/>
    <property type="evidence" value="ECO:0007669"/>
    <property type="project" value="TreeGrafter"/>
</dbReference>
<dbReference type="PANTHER" id="PTHR13222">
    <property type="entry name" value="RB1-INDUCIBLE COILED-COIL"/>
    <property type="match status" value="1"/>
</dbReference>
<dbReference type="GO" id="GO:0015031">
    <property type="term" value="P:protein transport"/>
    <property type="evidence" value="ECO:0007669"/>
    <property type="project" value="UniProtKB-KW"/>
</dbReference>
<keyword evidence="1" id="KW-0813">Transport</keyword>
<dbReference type="GO" id="GO:0034045">
    <property type="term" value="C:phagophore assembly site membrane"/>
    <property type="evidence" value="ECO:0007669"/>
    <property type="project" value="TreeGrafter"/>
</dbReference>
<dbReference type="InterPro" id="IPR019460">
    <property type="entry name" value="Atg11_C"/>
</dbReference>
<evidence type="ECO:0000256" key="6">
    <source>
        <dbReference type="SAM" id="MobiDB-lite"/>
    </source>
</evidence>
<keyword evidence="2" id="KW-0653">Protein transport</keyword>
<dbReference type="GO" id="GO:1990316">
    <property type="term" value="C:Atg1/ULK1 kinase complex"/>
    <property type="evidence" value="ECO:0007669"/>
    <property type="project" value="TreeGrafter"/>
</dbReference>
<reference evidence="9" key="1">
    <citation type="journal article" date="2023" name="G3 (Bethesda)">
        <title>Whole genome assembly and annotation of the endangered Caribbean coral Acropora cervicornis.</title>
        <authorList>
            <person name="Selwyn J.D."/>
            <person name="Vollmer S.V."/>
        </authorList>
    </citation>
    <scope>NUCLEOTIDE SEQUENCE</scope>
    <source>
        <strain evidence="9">K2</strain>
    </source>
</reference>
<dbReference type="EMBL" id="JARQWQ010000068">
    <property type="protein sequence ID" value="KAK2554625.1"/>
    <property type="molecule type" value="Genomic_DNA"/>
</dbReference>
<gene>
    <name evidence="9" type="ORF">P5673_023857</name>
</gene>
<dbReference type="InterPro" id="IPR045326">
    <property type="entry name" value="ATG17-like_dom"/>
</dbReference>
<evidence type="ECO:0000256" key="5">
    <source>
        <dbReference type="SAM" id="Coils"/>
    </source>
</evidence>
<dbReference type="Proteomes" id="UP001249851">
    <property type="component" value="Unassembled WGS sequence"/>
</dbReference>
<accession>A0AAD9Q4J8</accession>
<feature type="compositionally biased region" description="Polar residues" evidence="6">
    <location>
        <begin position="690"/>
        <end position="717"/>
    </location>
</feature>
<dbReference type="InterPro" id="IPR040040">
    <property type="entry name" value="ATG11"/>
</dbReference>
<dbReference type="GO" id="GO:0061723">
    <property type="term" value="P:glycophagy"/>
    <property type="evidence" value="ECO:0007669"/>
    <property type="project" value="TreeGrafter"/>
</dbReference>
<dbReference type="GO" id="GO:0000045">
    <property type="term" value="P:autophagosome assembly"/>
    <property type="evidence" value="ECO:0007669"/>
    <property type="project" value="InterPro"/>
</dbReference>
<evidence type="ECO:0000256" key="4">
    <source>
        <dbReference type="ARBA" id="ARBA00023054"/>
    </source>
</evidence>
<feature type="coiled-coil region" evidence="5">
    <location>
        <begin position="873"/>
        <end position="1141"/>
    </location>
</feature>
<name>A0AAD9Q4J8_ACRCE</name>
<feature type="domain" description="Autophagy protein ATG17-like" evidence="7">
    <location>
        <begin position="123"/>
        <end position="461"/>
    </location>
</feature>
<keyword evidence="10" id="KW-1185">Reference proteome</keyword>
<organism evidence="9 10">
    <name type="scientific">Acropora cervicornis</name>
    <name type="common">Staghorn coral</name>
    <dbReference type="NCBI Taxonomy" id="6130"/>
    <lineage>
        <taxon>Eukaryota</taxon>
        <taxon>Metazoa</taxon>
        <taxon>Cnidaria</taxon>
        <taxon>Anthozoa</taxon>
        <taxon>Hexacorallia</taxon>
        <taxon>Scleractinia</taxon>
        <taxon>Astrocoeniina</taxon>
        <taxon>Acroporidae</taxon>
        <taxon>Acropora</taxon>
    </lineage>
</organism>
<dbReference type="GO" id="GO:0034727">
    <property type="term" value="P:piecemeal microautophagy of the nucleus"/>
    <property type="evidence" value="ECO:0007669"/>
    <property type="project" value="TreeGrafter"/>
</dbReference>
<dbReference type="Pfam" id="PF04108">
    <property type="entry name" value="ATG17_like"/>
    <property type="match status" value="1"/>
</dbReference>
<feature type="coiled-coil region" evidence="5">
    <location>
        <begin position="743"/>
        <end position="777"/>
    </location>
</feature>
<evidence type="ECO:0000256" key="1">
    <source>
        <dbReference type="ARBA" id="ARBA00022448"/>
    </source>
</evidence>
<evidence type="ECO:0000313" key="9">
    <source>
        <dbReference type="EMBL" id="KAK2554625.1"/>
    </source>
</evidence>
<dbReference type="AlphaFoldDB" id="A0AAD9Q4J8"/>
<dbReference type="CDD" id="cd17060">
    <property type="entry name" value="Ubl_RB1CC1"/>
    <property type="match status" value="1"/>
</dbReference>
<sequence length="1267" mass="145085">MLHVFHVDLGAIYTFEMELAMESIQVLMTKVASVTGIPEDKQVLLISNGEALDSTERVCSYSSAGTDTNPIFLFSKSTIESSIPPSPSLDLGSEANLKEQVETSFNLPPTYETLVSRAQLASEFHLLAIEISESCEKLVYEQKLQQKGWAAVVANLESIASEFRARSSSVHQIYSEFLDSRTRYIELLDRFKQMLPLLAKVPVLPCLLTRQLVSKERLPESRASLLDWISAQDSKNTLQDMVKQCIEAVEQFDESHLTEITSEVNHVLESLKNTNMKEIKGLDDRLDGLQQLLHLVQTLRQSQADMARGFEKNQTRAQTIGDTSVLPDLCASHQKQLMMLMKNHSHLRDIRKRCAKAKDELSTNLHTRLRWIMYVEKKICDCDATIIMYHENIRRIKRRLEIIDQVNDAPRIYILAVAEVVKRRQFSSNFQKWASKLCETSDQARSEECARREEFELQFGQHFLQNLFRGLSDRPSKYPEKQPRVFDEQLPVITDGDLQQLHCEIPELATFLENSSTNVSMKEETGRTSFWQDKEFDDLSTAQFQMFLGAKTSGSVSEKKLSSSVEMSTSQKATEMSINASKQIEWTCQEEKTPVQDHAPVHEPNKVASEILREIDECVKDSNVNERRKSNSDTSSEKSSALEDSDLIFRSAHDDYVTVFGADFVANADDANAQPVGERQEDCSALLDDASQTPTLVRSITQSTDRSSQTEQGSEGSLQLHVSGVEEPLWKGSKILGEKLFEDSKQQQARNEVAKKIEQLENELRTAQSSLENEFLQRGRLQQAHAKVKDCLKKEFEVIRQNLMECKQVTMDLTSCVNSDVVAMMASFQEKGEFYRNGIIESTANQSREEFERKLAQVGAQFEKERTAFFELNSKLELENGRLRDDLKRYESDRERSEAQYKEEVDNLSLVIKEYKTKIEEQEGTAMKIQGNKSRYEEDQQRRFNAIMMKLKQEKESALFQAQEKIKELTKCVEELEKNVKCLEMEKDKLAKECQQSQDAFCGREQELLNAVQEKDAKIQEADILLQNKEAEFLEQLDKEKASTLTLLQLERQMWEAERKKKLLTGQERDTDCETDSVLEEDFQQRIQALEEENRMLNAMLCEHPDGSKYVLQNEELKQALREKEQQIKLLQQQLIQMQQQPGAVLPSSKSDKISLRDFQSGDTVLLVFDNTYENYLVLTTGQTLFFLHPDSMDRLDLATKAWCDALNLTSAMNSGRPTTGSVYLLEQSSIEYMPNLVKNEWKKEVVLESSATLQEYKLLSPVIIYA</sequence>
<dbReference type="GO" id="GO:0000422">
    <property type="term" value="P:autophagy of mitochondrion"/>
    <property type="evidence" value="ECO:0007669"/>
    <property type="project" value="TreeGrafter"/>
</dbReference>
<evidence type="ECO:0000259" key="7">
    <source>
        <dbReference type="Pfam" id="PF04108"/>
    </source>
</evidence>
<dbReference type="GO" id="GO:0060090">
    <property type="term" value="F:molecular adaptor activity"/>
    <property type="evidence" value="ECO:0007669"/>
    <property type="project" value="TreeGrafter"/>
</dbReference>
<evidence type="ECO:0000313" key="10">
    <source>
        <dbReference type="Proteomes" id="UP001249851"/>
    </source>
</evidence>
<evidence type="ECO:0000259" key="8">
    <source>
        <dbReference type="Pfam" id="PF10377"/>
    </source>
</evidence>
<evidence type="ECO:0000256" key="3">
    <source>
        <dbReference type="ARBA" id="ARBA00023006"/>
    </source>
</evidence>
<dbReference type="PANTHER" id="PTHR13222:SF1">
    <property type="entry name" value="RB1-INDUCIBLE COILED-COIL PROTEIN 1"/>
    <property type="match status" value="1"/>
</dbReference>
<dbReference type="GO" id="GO:0034517">
    <property type="term" value="P:ribophagy"/>
    <property type="evidence" value="ECO:0007669"/>
    <property type="project" value="TreeGrafter"/>
</dbReference>